<evidence type="ECO:0000256" key="2">
    <source>
        <dbReference type="ARBA" id="ARBA00022670"/>
    </source>
</evidence>
<dbReference type="PANTHER" id="PTHR30302:SF1">
    <property type="entry name" value="HYDROGENASE 2 MATURATION PROTEASE"/>
    <property type="match status" value="1"/>
</dbReference>
<keyword evidence="6" id="KW-1185">Reference proteome</keyword>
<dbReference type="NCBIfam" id="TIGR00072">
    <property type="entry name" value="hydrog_prot"/>
    <property type="match status" value="1"/>
</dbReference>
<dbReference type="InterPro" id="IPR023430">
    <property type="entry name" value="Pept_HybD-like_dom_sf"/>
</dbReference>
<evidence type="ECO:0000256" key="4">
    <source>
        <dbReference type="ARBA" id="ARBA00022801"/>
    </source>
</evidence>
<evidence type="ECO:0000256" key="1">
    <source>
        <dbReference type="ARBA" id="ARBA00006814"/>
    </source>
</evidence>
<dbReference type="PANTHER" id="PTHR30302">
    <property type="entry name" value="HYDROGENASE 1 MATURATION PROTEASE"/>
    <property type="match status" value="1"/>
</dbReference>
<evidence type="ECO:0000256" key="3">
    <source>
        <dbReference type="ARBA" id="ARBA00022750"/>
    </source>
</evidence>
<accession>A0ABQ5N079</accession>
<comment type="caution">
    <text evidence="5">The sequence shown here is derived from an EMBL/GenBank/DDBJ whole genome shotgun (WGS) entry which is preliminary data.</text>
</comment>
<organism evidence="5 6">
    <name type="scientific">Clostridium omnivorum</name>
    <dbReference type="NCBI Taxonomy" id="1604902"/>
    <lineage>
        <taxon>Bacteria</taxon>
        <taxon>Bacillati</taxon>
        <taxon>Bacillota</taxon>
        <taxon>Clostridia</taxon>
        <taxon>Eubacteriales</taxon>
        <taxon>Clostridiaceae</taxon>
        <taxon>Clostridium</taxon>
    </lineage>
</organism>
<keyword evidence="2" id="KW-0645">Protease</keyword>
<dbReference type="Proteomes" id="UP001208567">
    <property type="component" value="Unassembled WGS sequence"/>
</dbReference>
<name>A0ABQ5N079_9CLOT</name>
<dbReference type="SUPFAM" id="SSF53163">
    <property type="entry name" value="HybD-like"/>
    <property type="match status" value="1"/>
</dbReference>
<dbReference type="InterPro" id="IPR000671">
    <property type="entry name" value="Peptidase_A31"/>
</dbReference>
<dbReference type="Gene3D" id="3.40.50.1450">
    <property type="entry name" value="HybD-like"/>
    <property type="match status" value="1"/>
</dbReference>
<proteinExistence type="inferred from homology"/>
<dbReference type="CDD" id="cd00518">
    <property type="entry name" value="H2MP"/>
    <property type="match status" value="1"/>
</dbReference>
<keyword evidence="4" id="KW-0378">Hydrolase</keyword>
<evidence type="ECO:0000313" key="5">
    <source>
        <dbReference type="EMBL" id="GLC28606.1"/>
    </source>
</evidence>
<dbReference type="PRINTS" id="PR00446">
    <property type="entry name" value="HYDRGNUPTAKE"/>
</dbReference>
<gene>
    <name evidence="5" type="ORF">bsdE14_00160</name>
</gene>
<evidence type="ECO:0000313" key="6">
    <source>
        <dbReference type="Proteomes" id="UP001208567"/>
    </source>
</evidence>
<keyword evidence="3" id="KW-0064">Aspartyl protease</keyword>
<reference evidence="5 6" key="1">
    <citation type="journal article" date="2024" name="Int. J. Syst. Evol. Microbiol.">
        <title>Clostridium omnivorum sp. nov., isolated from anoxic soil under the treatment of reductive soil disinfestation.</title>
        <authorList>
            <person name="Ueki A."/>
            <person name="Tonouchi A."/>
            <person name="Kaku N."/>
            <person name="Honma S."/>
            <person name="Ueki K."/>
        </authorList>
    </citation>
    <scope>NUCLEOTIDE SEQUENCE [LARGE SCALE GENOMIC DNA]</scope>
    <source>
        <strain evidence="5 6">E14</strain>
    </source>
</reference>
<dbReference type="Pfam" id="PF01750">
    <property type="entry name" value="HycI"/>
    <property type="match status" value="1"/>
</dbReference>
<comment type="similarity">
    <text evidence="1">Belongs to the peptidase A31 family.</text>
</comment>
<sequence>MKTKVIAIGNPIMSDEGIAIKVAENLKSILRKNNIEVIMGETDVDYCFDNIKKDDFLFIIDATYYGIIPGSLTLIPLEKSIPYLSDTYSQHELSLINVLKKNGNVPPGYIIGIEVDEIKFDCNLSSSLTKKFDKICSKVQHIIVNNSPNA</sequence>
<protein>
    <submittedName>
        <fullName evidence="5">HybD peptidase</fullName>
    </submittedName>
</protein>
<dbReference type="RefSeq" id="WP_264847870.1">
    <property type="nucleotide sequence ID" value="NZ_BRXR01000001.1"/>
</dbReference>
<dbReference type="EMBL" id="BRXR01000001">
    <property type="protein sequence ID" value="GLC28606.1"/>
    <property type="molecule type" value="Genomic_DNA"/>
</dbReference>